<feature type="transmembrane region" description="Helical" evidence="2">
    <location>
        <begin position="59"/>
        <end position="80"/>
    </location>
</feature>
<dbReference type="PANTHER" id="PTHR30487">
    <property type="entry name" value="TYPE 4 PREPILIN-LIKE PROTEINS LEADER PEPTIDE-PROCESSING ENZYME"/>
    <property type="match status" value="1"/>
</dbReference>
<keyword evidence="2" id="KW-0472">Membrane</keyword>
<dbReference type="AlphaFoldDB" id="A0A6J5BBD0"/>
<evidence type="ECO:0000256" key="2">
    <source>
        <dbReference type="SAM" id="Phobius"/>
    </source>
</evidence>
<feature type="domain" description="Prepilin type IV endopeptidase peptidase" evidence="3">
    <location>
        <begin position="8"/>
        <end position="112"/>
    </location>
</feature>
<dbReference type="GO" id="GO:0005886">
    <property type="term" value="C:plasma membrane"/>
    <property type="evidence" value="ECO:0007669"/>
    <property type="project" value="TreeGrafter"/>
</dbReference>
<evidence type="ECO:0000259" key="3">
    <source>
        <dbReference type="Pfam" id="PF01478"/>
    </source>
</evidence>
<dbReference type="Gene3D" id="1.20.120.1220">
    <property type="match status" value="1"/>
</dbReference>
<accession>A0A6J5BBD0</accession>
<dbReference type="GO" id="GO:0006465">
    <property type="term" value="P:signal peptide processing"/>
    <property type="evidence" value="ECO:0007669"/>
    <property type="project" value="TreeGrafter"/>
</dbReference>
<proteinExistence type="inferred from homology"/>
<dbReference type="PANTHER" id="PTHR30487:SF0">
    <property type="entry name" value="PREPILIN LEADER PEPTIDASE_N-METHYLTRANSFERASE-RELATED"/>
    <property type="match status" value="1"/>
</dbReference>
<reference evidence="4 5" key="1">
    <citation type="submission" date="2020-04" db="EMBL/GenBank/DDBJ databases">
        <authorList>
            <person name="De Canck E."/>
        </authorList>
    </citation>
    <scope>NUCLEOTIDE SEQUENCE [LARGE SCALE GENOMIC DNA]</scope>
    <source>
        <strain evidence="4 5">LMG 27174</strain>
    </source>
</reference>
<sequence>MKLPVALLLLMVWCAWIAICDYRSRRISNALVVMGSMAAFACALMHVSPSGISLGQAGAGAAAGLVALLPFFAMGVMGAADVKVFAVPGAWCGIHALVGLWAVASVAAGIHALWILIATRTRVAVLLERRQPTFDLAGRRSPPFAACLTLPRIVWLAAQVAPGGVR</sequence>
<protein>
    <recommendedName>
        <fullName evidence="3">Prepilin type IV endopeptidase peptidase domain-containing protein</fullName>
    </recommendedName>
</protein>
<keyword evidence="2" id="KW-1133">Transmembrane helix</keyword>
<evidence type="ECO:0000313" key="4">
    <source>
        <dbReference type="EMBL" id="CAB3697978.1"/>
    </source>
</evidence>
<dbReference type="InterPro" id="IPR050882">
    <property type="entry name" value="Prepilin_peptidase/N-MTase"/>
</dbReference>
<feature type="transmembrane region" description="Helical" evidence="2">
    <location>
        <begin position="27"/>
        <end position="47"/>
    </location>
</feature>
<dbReference type="EMBL" id="CADIJZ010000012">
    <property type="protein sequence ID" value="CAB3697978.1"/>
    <property type="molecule type" value="Genomic_DNA"/>
</dbReference>
<keyword evidence="2" id="KW-0812">Transmembrane</keyword>
<comment type="similarity">
    <text evidence="1">Belongs to the peptidase A24 family.</text>
</comment>
<name>A0A6J5BBD0_9BURK</name>
<dbReference type="InterPro" id="IPR000045">
    <property type="entry name" value="Prepilin_IV_endopep_pep"/>
</dbReference>
<gene>
    <name evidence="4" type="ORF">LMG27174_03515</name>
</gene>
<dbReference type="RefSeq" id="WP_175130681.1">
    <property type="nucleotide sequence ID" value="NZ_CADIJZ010000012.1"/>
</dbReference>
<dbReference type="Proteomes" id="UP000494205">
    <property type="component" value="Unassembled WGS sequence"/>
</dbReference>
<feature type="transmembrane region" description="Helical" evidence="2">
    <location>
        <begin position="100"/>
        <end position="119"/>
    </location>
</feature>
<evidence type="ECO:0000313" key="5">
    <source>
        <dbReference type="Proteomes" id="UP000494205"/>
    </source>
</evidence>
<organism evidence="4 5">
    <name type="scientific">Paraburkholderia rhynchosiae</name>
    <dbReference type="NCBI Taxonomy" id="487049"/>
    <lineage>
        <taxon>Bacteria</taxon>
        <taxon>Pseudomonadati</taxon>
        <taxon>Pseudomonadota</taxon>
        <taxon>Betaproteobacteria</taxon>
        <taxon>Burkholderiales</taxon>
        <taxon>Burkholderiaceae</taxon>
        <taxon>Paraburkholderia</taxon>
    </lineage>
</organism>
<evidence type="ECO:0000256" key="1">
    <source>
        <dbReference type="ARBA" id="ARBA00005801"/>
    </source>
</evidence>
<dbReference type="Pfam" id="PF01478">
    <property type="entry name" value="Peptidase_A24"/>
    <property type="match status" value="1"/>
</dbReference>
<dbReference type="GO" id="GO:0004190">
    <property type="term" value="F:aspartic-type endopeptidase activity"/>
    <property type="evidence" value="ECO:0007669"/>
    <property type="project" value="InterPro"/>
</dbReference>